<feature type="region of interest" description="Disordered" evidence="1">
    <location>
        <begin position="115"/>
        <end position="137"/>
    </location>
</feature>
<sequence length="193" mass="20111">MRVTFAAFAILSAALGSLAAPSVHAGSEVTALANRADLGVTIWITSADDFCMIMPRYRQTIGDSEHPGGMRSYCVKPASTAQGHIVPGLWLTKHISTARGKSGGRQIQITGRINPSASSRLIPSDDGGQYDSNGGAGGRGNPEGSVCLGYSSYVELIEPSGGVACIRCCQNPSDCPLYLDTQGCRAVIPGDYS</sequence>
<keyword evidence="2" id="KW-0732">Signal</keyword>
<proteinExistence type="predicted"/>
<evidence type="ECO:0000313" key="3">
    <source>
        <dbReference type="EMBL" id="KAK0553237.1"/>
    </source>
</evidence>
<protein>
    <recommendedName>
        <fullName evidence="5">Secreted protein</fullName>
    </recommendedName>
</protein>
<gene>
    <name evidence="3" type="ORF">OC846_002609</name>
</gene>
<dbReference type="EMBL" id="JAPDMZ010000053">
    <property type="protein sequence ID" value="KAK0553237.1"/>
    <property type="molecule type" value="Genomic_DNA"/>
</dbReference>
<dbReference type="AlphaFoldDB" id="A0AAN6GTD4"/>
<evidence type="ECO:0000313" key="4">
    <source>
        <dbReference type="Proteomes" id="UP001176517"/>
    </source>
</evidence>
<feature type="chain" id="PRO_5043045140" description="Secreted protein" evidence="2">
    <location>
        <begin position="20"/>
        <end position="193"/>
    </location>
</feature>
<dbReference type="Proteomes" id="UP001176517">
    <property type="component" value="Unassembled WGS sequence"/>
</dbReference>
<keyword evidence="4" id="KW-1185">Reference proteome</keyword>
<comment type="caution">
    <text evidence="3">The sequence shown here is derived from an EMBL/GenBank/DDBJ whole genome shotgun (WGS) entry which is preliminary data.</text>
</comment>
<evidence type="ECO:0000256" key="2">
    <source>
        <dbReference type="SAM" id="SignalP"/>
    </source>
</evidence>
<name>A0AAN6GTD4_9BASI</name>
<feature type="signal peptide" evidence="2">
    <location>
        <begin position="1"/>
        <end position="19"/>
    </location>
</feature>
<organism evidence="3 4">
    <name type="scientific">Tilletia horrida</name>
    <dbReference type="NCBI Taxonomy" id="155126"/>
    <lineage>
        <taxon>Eukaryota</taxon>
        <taxon>Fungi</taxon>
        <taxon>Dikarya</taxon>
        <taxon>Basidiomycota</taxon>
        <taxon>Ustilaginomycotina</taxon>
        <taxon>Exobasidiomycetes</taxon>
        <taxon>Tilletiales</taxon>
        <taxon>Tilletiaceae</taxon>
        <taxon>Tilletia</taxon>
    </lineage>
</organism>
<reference evidence="3" key="1">
    <citation type="journal article" date="2023" name="PhytoFront">
        <title>Draft Genome Resources of Seven Strains of Tilletia horrida, Causal Agent of Kernel Smut of Rice.</title>
        <authorList>
            <person name="Khanal S."/>
            <person name="Antony Babu S."/>
            <person name="Zhou X.G."/>
        </authorList>
    </citation>
    <scope>NUCLEOTIDE SEQUENCE</scope>
    <source>
        <strain evidence="3">TX6</strain>
    </source>
</reference>
<evidence type="ECO:0000256" key="1">
    <source>
        <dbReference type="SAM" id="MobiDB-lite"/>
    </source>
</evidence>
<evidence type="ECO:0008006" key="5">
    <source>
        <dbReference type="Google" id="ProtNLM"/>
    </source>
</evidence>
<accession>A0AAN6GTD4</accession>